<organism evidence="7 8">
    <name type="scientific">Malassezia globosa (strain ATCC MYA-4612 / CBS 7966)</name>
    <name type="common">Dandruff-associated fungus</name>
    <dbReference type="NCBI Taxonomy" id="425265"/>
    <lineage>
        <taxon>Eukaryota</taxon>
        <taxon>Fungi</taxon>
        <taxon>Dikarya</taxon>
        <taxon>Basidiomycota</taxon>
        <taxon>Ustilaginomycotina</taxon>
        <taxon>Malasseziomycetes</taxon>
        <taxon>Malasseziales</taxon>
        <taxon>Malasseziaceae</taxon>
        <taxon>Malassezia</taxon>
    </lineage>
</organism>
<dbReference type="GO" id="GO:0030970">
    <property type="term" value="P:retrograde protein transport, ER to cytosol"/>
    <property type="evidence" value="ECO:0007669"/>
    <property type="project" value="TreeGrafter"/>
</dbReference>
<comment type="similarity">
    <text evidence="2">Belongs to the OS-9 family.</text>
</comment>
<dbReference type="KEGG" id="mgl:MGL_0685"/>
<evidence type="ECO:0000313" key="7">
    <source>
        <dbReference type="EMBL" id="EDP44878.1"/>
    </source>
</evidence>
<protein>
    <recommendedName>
        <fullName evidence="3">Protein OS-9 homolog</fullName>
    </recommendedName>
</protein>
<evidence type="ECO:0000256" key="6">
    <source>
        <dbReference type="SAM" id="SignalP"/>
    </source>
</evidence>
<name>A8PUH1_MALGO</name>
<evidence type="ECO:0000256" key="3">
    <source>
        <dbReference type="ARBA" id="ARBA00018727"/>
    </source>
</evidence>
<reference evidence="7 8" key="1">
    <citation type="journal article" date="2007" name="Proc. Natl. Acad. Sci. U.S.A.">
        <title>Dandruff-associated Malassezia genomes reveal convergent and divergent virulence traits shared with plant and human fungal pathogens.</title>
        <authorList>
            <person name="Xu J."/>
            <person name="Saunders C.W."/>
            <person name="Hu P."/>
            <person name="Grant R.A."/>
            <person name="Boekhout T."/>
            <person name="Kuramae E.E."/>
            <person name="Kronstad J.W."/>
            <person name="Deangelis Y.M."/>
            <person name="Reeder N.L."/>
            <person name="Johnstone K.R."/>
            <person name="Leland M."/>
            <person name="Fieno A.M."/>
            <person name="Begley W.M."/>
            <person name="Sun Y."/>
            <person name="Lacey M.P."/>
            <person name="Chaudhary T."/>
            <person name="Keough T."/>
            <person name="Chu L."/>
            <person name="Sears R."/>
            <person name="Yuan B."/>
            <person name="Dawson T.L.Jr."/>
        </authorList>
    </citation>
    <scope>NUCLEOTIDE SEQUENCE [LARGE SCALE GENOMIC DNA]</scope>
    <source>
        <strain evidence="8">ATCC MYA-4612 / CBS 7966</strain>
    </source>
</reference>
<dbReference type="GO" id="GO:0005789">
    <property type="term" value="C:endoplasmic reticulum membrane"/>
    <property type="evidence" value="ECO:0007669"/>
    <property type="project" value="UniProtKB-SubCell"/>
</dbReference>
<comment type="subcellular location">
    <subcellularLocation>
        <location evidence="1">Endoplasmic reticulum membrane</location>
        <topology evidence="1">Peripheral membrane protein</topology>
        <orientation evidence="1">Lumenal side</orientation>
    </subcellularLocation>
</comment>
<feature type="region of interest" description="Disordered" evidence="5">
    <location>
        <begin position="328"/>
        <end position="369"/>
    </location>
</feature>
<feature type="compositionally biased region" description="Low complexity" evidence="5">
    <location>
        <begin position="346"/>
        <end position="360"/>
    </location>
</feature>
<proteinExistence type="inferred from homology"/>
<evidence type="ECO:0000256" key="2">
    <source>
        <dbReference type="ARBA" id="ARBA00009918"/>
    </source>
</evidence>
<dbReference type="InParanoid" id="A8PUH1"/>
<dbReference type="STRING" id="425265.A8PUH1"/>
<feature type="chain" id="PRO_5005660912" description="Protein OS-9 homolog" evidence="6">
    <location>
        <begin position="24"/>
        <end position="369"/>
    </location>
</feature>
<feature type="signal peptide" evidence="6">
    <location>
        <begin position="1"/>
        <end position="23"/>
    </location>
</feature>
<evidence type="ECO:0000256" key="5">
    <source>
        <dbReference type="SAM" id="MobiDB-lite"/>
    </source>
</evidence>
<dbReference type="InterPro" id="IPR045149">
    <property type="entry name" value="OS-9-like"/>
</dbReference>
<dbReference type="PANTHER" id="PTHR15414:SF0">
    <property type="entry name" value="ENDOPLASMIC RETICULUM LECTIN 1"/>
    <property type="match status" value="1"/>
</dbReference>
<dbReference type="Gene3D" id="2.70.130.10">
    <property type="entry name" value="Mannose-6-phosphate receptor binding domain"/>
    <property type="match status" value="1"/>
</dbReference>
<dbReference type="AlphaFoldDB" id="A8PUH1"/>
<dbReference type="GO" id="GO:0005788">
    <property type="term" value="C:endoplasmic reticulum lumen"/>
    <property type="evidence" value="ECO:0007669"/>
    <property type="project" value="TreeGrafter"/>
</dbReference>
<dbReference type="RefSeq" id="XP_001732092.1">
    <property type="nucleotide sequence ID" value="XM_001732040.1"/>
</dbReference>
<comment type="caution">
    <text evidence="7">The sequence shown here is derived from an EMBL/GenBank/DDBJ whole genome shotgun (WGS) entry which is preliminary data.</text>
</comment>
<keyword evidence="4" id="KW-0430">Lectin</keyword>
<accession>A8PUH1</accession>
<dbReference type="PANTHER" id="PTHR15414">
    <property type="entry name" value="OS-9-RELATED"/>
    <property type="match status" value="1"/>
</dbReference>
<dbReference type="GO" id="GO:0030968">
    <property type="term" value="P:endoplasmic reticulum unfolded protein response"/>
    <property type="evidence" value="ECO:0007669"/>
    <property type="project" value="InterPro"/>
</dbReference>
<dbReference type="Proteomes" id="UP000008837">
    <property type="component" value="Unassembled WGS sequence"/>
</dbReference>
<gene>
    <name evidence="7" type="ORF">MGL_0685</name>
</gene>
<dbReference type="EMBL" id="AAYY01000002">
    <property type="protein sequence ID" value="EDP44878.1"/>
    <property type="molecule type" value="Genomic_DNA"/>
</dbReference>
<keyword evidence="6" id="KW-0732">Signal</keyword>
<dbReference type="GO" id="GO:0030246">
    <property type="term" value="F:carbohydrate binding"/>
    <property type="evidence" value="ECO:0007669"/>
    <property type="project" value="UniProtKB-KW"/>
</dbReference>
<evidence type="ECO:0000313" key="8">
    <source>
        <dbReference type="Proteomes" id="UP000008837"/>
    </source>
</evidence>
<dbReference type="VEuPathDB" id="FungiDB:MGL_0685"/>
<keyword evidence="8" id="KW-1185">Reference proteome</keyword>
<evidence type="ECO:0000256" key="4">
    <source>
        <dbReference type="ARBA" id="ARBA00022734"/>
    </source>
</evidence>
<dbReference type="OrthoDB" id="448954at2759"/>
<dbReference type="GeneID" id="5856398"/>
<sequence length="369" mass="42110">MLINKMKVAALLPLLACATLCWGQSKKEISNILLQDKYVIRFQNRTVPRTEALQWLGELPGTPALTSPDYADWDGEAKFNVYRITEAETYLCRVPLFDNTFVSKAPDDRRMLSSSETDRILSRGLELLKNLTDRPLNIEFGYFSHVLRYQKYILQFPRNDWNDNNVVAKVEGREQLPEGYYLLGMWNSDVRVNSQIAPYYDVPSADLEEEIMAPRTDDALYIQQVWQNGTICDLNGLPRMTTVKVHNEKEREEYLNKVDEHHGVKHNGDKQVVDTTLQFVDKMAAKEGDAKEVHVSLLNSDGQLSTDLEKVLDSFLHSRKHTIYPVSNQNAAKQAEENKVNEESPTTLAEASQSTEASAEPLDDRLQDL</sequence>
<evidence type="ECO:0000256" key="1">
    <source>
        <dbReference type="ARBA" id="ARBA00004367"/>
    </source>
</evidence>
<dbReference type="InterPro" id="IPR009011">
    <property type="entry name" value="Man6P_isomerase_rcpt-bd_dom_sf"/>
</dbReference>